<keyword evidence="2" id="KW-1185">Reference proteome</keyword>
<dbReference type="AlphaFoldDB" id="A0A267GFS5"/>
<comment type="caution">
    <text evidence="1">The sequence shown here is derived from an EMBL/GenBank/DDBJ whole genome shotgun (WGS) entry which is preliminary data.</text>
</comment>
<evidence type="ECO:0000313" key="2">
    <source>
        <dbReference type="Proteomes" id="UP000215902"/>
    </source>
</evidence>
<name>A0A267GFS5_9PLAT</name>
<organism evidence="1 2">
    <name type="scientific">Macrostomum lignano</name>
    <dbReference type="NCBI Taxonomy" id="282301"/>
    <lineage>
        <taxon>Eukaryota</taxon>
        <taxon>Metazoa</taxon>
        <taxon>Spiralia</taxon>
        <taxon>Lophotrochozoa</taxon>
        <taxon>Platyhelminthes</taxon>
        <taxon>Rhabditophora</taxon>
        <taxon>Macrostomorpha</taxon>
        <taxon>Macrostomida</taxon>
        <taxon>Macrostomidae</taxon>
        <taxon>Macrostomum</taxon>
    </lineage>
</organism>
<sequence length="157" mass="17198">VIRWESARPFFYHRLRRRLAEERALRVIQVPTGQSRAACLSSLRRLFLDAQTGSAASAHYDSDNAAVADWLSEQLAEFESGQSSGSLAGHITQCRRDHALAQMQSLLSSNPSVAMDAVVHALGTMAPEERARVETYLGSLSGRVAAEPGQQTRVNFS</sequence>
<feature type="non-terminal residue" evidence="1">
    <location>
        <position position="1"/>
    </location>
</feature>
<reference evidence="1 2" key="1">
    <citation type="submission" date="2017-06" db="EMBL/GenBank/DDBJ databases">
        <title>A platform for efficient transgenesis in Macrostomum lignano, a flatworm model organism for stem cell research.</title>
        <authorList>
            <person name="Berezikov E."/>
        </authorList>
    </citation>
    <scope>NUCLEOTIDE SEQUENCE [LARGE SCALE GENOMIC DNA]</scope>
    <source>
        <strain evidence="1">DV1</strain>
        <tissue evidence="1">Whole organism</tissue>
    </source>
</reference>
<protein>
    <submittedName>
        <fullName evidence="1">Uncharacterized protein</fullName>
    </submittedName>
</protein>
<accession>A0A267GFS5</accession>
<dbReference type="InterPro" id="IPR049076">
    <property type="entry name" value="ACCA"/>
</dbReference>
<dbReference type="GO" id="GO:0006633">
    <property type="term" value="P:fatty acid biosynthetic process"/>
    <property type="evidence" value="ECO:0007669"/>
    <property type="project" value="TreeGrafter"/>
</dbReference>
<gene>
    <name evidence="1" type="ORF">BOX15_Mlig009739g8</name>
</gene>
<proteinExistence type="predicted"/>
<dbReference type="OrthoDB" id="14612at2759"/>
<dbReference type="GO" id="GO:0005739">
    <property type="term" value="C:mitochondrion"/>
    <property type="evidence" value="ECO:0007669"/>
    <property type="project" value="TreeGrafter"/>
</dbReference>
<dbReference type="PANTHER" id="PTHR45728">
    <property type="entry name" value="ACETYL-COA CARBOXYLASE, ISOFORM A"/>
    <property type="match status" value="1"/>
</dbReference>
<dbReference type="Gene3D" id="3.90.226.10">
    <property type="entry name" value="2-enoyl-CoA Hydratase, Chain A, domain 1"/>
    <property type="match status" value="1"/>
</dbReference>
<dbReference type="STRING" id="282301.A0A267GFS5"/>
<dbReference type="PANTHER" id="PTHR45728:SF3">
    <property type="entry name" value="ACETYL-COA CARBOXYLASE"/>
    <property type="match status" value="1"/>
</dbReference>
<dbReference type="GO" id="GO:0003989">
    <property type="term" value="F:acetyl-CoA carboxylase activity"/>
    <property type="evidence" value="ECO:0007669"/>
    <property type="project" value="InterPro"/>
</dbReference>
<dbReference type="EMBL" id="NIVC01000387">
    <property type="protein sequence ID" value="PAA84129.1"/>
    <property type="molecule type" value="Genomic_DNA"/>
</dbReference>
<dbReference type="Proteomes" id="UP000215902">
    <property type="component" value="Unassembled WGS sequence"/>
</dbReference>
<evidence type="ECO:0000313" key="1">
    <source>
        <dbReference type="EMBL" id="PAA84129.1"/>
    </source>
</evidence>